<accession>A0ABV3NCH6</accession>
<proteinExistence type="predicted"/>
<keyword evidence="2" id="KW-1185">Reference proteome</keyword>
<protein>
    <submittedName>
        <fullName evidence="1">Uncharacterized protein</fullName>
    </submittedName>
</protein>
<evidence type="ECO:0000313" key="2">
    <source>
        <dbReference type="Proteomes" id="UP001555100"/>
    </source>
</evidence>
<reference evidence="1 2" key="1">
    <citation type="submission" date="2024-01" db="EMBL/GenBank/DDBJ databases">
        <title>Genomic analysis and antimicrobial resistance profiles of Trueperella pyogenes isolated from domestic and wild animals.</title>
        <authorList>
            <person name="Magossi G."/>
            <person name="Gzyl K.E."/>
            <person name="Holman D.B."/>
            <person name="Amat S."/>
        </authorList>
    </citation>
    <scope>NUCLEOTIDE SEQUENCE [LARGE SCALE GENOMIC DNA]</scope>
    <source>
        <strain evidence="1 2">1494</strain>
    </source>
</reference>
<dbReference type="Proteomes" id="UP001555100">
    <property type="component" value="Unassembled WGS sequence"/>
</dbReference>
<organism evidence="1 2">
    <name type="scientific">Trueperella pyogenes</name>
    <dbReference type="NCBI Taxonomy" id="1661"/>
    <lineage>
        <taxon>Bacteria</taxon>
        <taxon>Bacillati</taxon>
        <taxon>Actinomycetota</taxon>
        <taxon>Actinomycetes</taxon>
        <taxon>Actinomycetales</taxon>
        <taxon>Actinomycetaceae</taxon>
        <taxon>Trueperella</taxon>
    </lineage>
</organism>
<dbReference type="RefSeq" id="WP_162471807.1">
    <property type="nucleotide sequence ID" value="NZ_CP007519.1"/>
</dbReference>
<sequence>MSANDIRELENLDRIDEFDGGYVFGEWQHAAVEHSRGIRHDNRPVTRRLAGLHLKQELRGGSGETVLELGGICSQQ</sequence>
<dbReference type="EMBL" id="JBAGNM010000007">
    <property type="protein sequence ID" value="MEW6954927.1"/>
    <property type="molecule type" value="Genomic_DNA"/>
</dbReference>
<gene>
    <name evidence="1" type="ORF">V3M73_07830</name>
</gene>
<evidence type="ECO:0000313" key="1">
    <source>
        <dbReference type="EMBL" id="MEW6954927.1"/>
    </source>
</evidence>
<name>A0ABV3NCH6_9ACTO</name>
<comment type="caution">
    <text evidence="1">The sequence shown here is derived from an EMBL/GenBank/DDBJ whole genome shotgun (WGS) entry which is preliminary data.</text>
</comment>